<protein>
    <recommendedName>
        <fullName evidence="3">DUF11 domain-containing protein</fullName>
    </recommendedName>
</protein>
<dbReference type="EMBL" id="CP017599">
    <property type="protein sequence ID" value="AOX02808.1"/>
    <property type="molecule type" value="Genomic_DNA"/>
</dbReference>
<evidence type="ECO:0000313" key="2">
    <source>
        <dbReference type="Proteomes" id="UP000177870"/>
    </source>
</evidence>
<dbReference type="PIRSF" id="PIRSF014979">
    <property type="entry name" value="UCP014979"/>
    <property type="match status" value="1"/>
</dbReference>
<name>A0A1D8TYT7_9CYAN</name>
<reference evidence="2" key="1">
    <citation type="submission" date="2016-10" db="EMBL/GenBank/DDBJ databases">
        <title>Comparative genomics uncovers the prolific and rare metabolic potential of the cyanobacterial genus Moorea.</title>
        <authorList>
            <person name="Leao T."/>
            <person name="Castelao G."/>
            <person name="Korobeynikov A."/>
            <person name="Monroe E.A."/>
            <person name="Podell S."/>
            <person name="Glukhov E."/>
            <person name="Allen E."/>
            <person name="Gerwick W.H."/>
            <person name="Gerwick L."/>
        </authorList>
    </citation>
    <scope>NUCLEOTIDE SEQUENCE [LARGE SCALE GENOMIC DNA]</scope>
    <source>
        <strain evidence="2">PAL-8-15-08-1</strain>
    </source>
</reference>
<dbReference type="AlphaFoldDB" id="A0A1D8TYT7"/>
<dbReference type="Proteomes" id="UP000177870">
    <property type="component" value="Chromosome"/>
</dbReference>
<dbReference type="STRING" id="1458985.BJP34_28225"/>
<dbReference type="RefSeq" id="WP_070395206.1">
    <property type="nucleotide sequence ID" value="NZ_CP017599.1"/>
</dbReference>
<gene>
    <name evidence="1" type="ORF">BJP34_28225</name>
</gene>
<proteinExistence type="predicted"/>
<dbReference type="InterPro" id="IPR014468">
    <property type="entry name" value="UCP014979"/>
</dbReference>
<dbReference type="InterPro" id="IPR047589">
    <property type="entry name" value="DUF11_rpt"/>
</dbReference>
<organism evidence="1 2">
    <name type="scientific">Moorena producens PAL-8-15-08-1</name>
    <dbReference type="NCBI Taxonomy" id="1458985"/>
    <lineage>
        <taxon>Bacteria</taxon>
        <taxon>Bacillati</taxon>
        <taxon>Cyanobacteriota</taxon>
        <taxon>Cyanophyceae</taxon>
        <taxon>Coleofasciculales</taxon>
        <taxon>Coleofasciculaceae</taxon>
        <taxon>Moorena</taxon>
    </lineage>
</organism>
<evidence type="ECO:0008006" key="3">
    <source>
        <dbReference type="Google" id="ProtNLM"/>
    </source>
</evidence>
<evidence type="ECO:0000313" key="1">
    <source>
        <dbReference type="EMBL" id="AOX02808.1"/>
    </source>
</evidence>
<dbReference type="KEGG" id="mpro:BJP34_28225"/>
<sequence length="187" mass="20244">MKRSSILGLGAIALIVAVPFVGKTPVLAGLQEAGEVIVQNIMRPKVQLKLVAKKKIVEVDTEGKENITWQALENKAIVKPGDTLRYTVKGENSGEVEADNLMVTQPIPRATMYILDSASNSNGATITYSIDNGETFIEQPTIEVTLEDGTVETKAAPASAYTHVRFEFPEALDPKAILEASYDVTVR</sequence>
<dbReference type="NCBIfam" id="TIGR01451">
    <property type="entry name" value="B_ant_repeat"/>
    <property type="match status" value="1"/>
</dbReference>
<accession>A0A1D8TYT7</accession>